<gene>
    <name evidence="2" type="ORF">D9758_002355</name>
</gene>
<feature type="region of interest" description="Disordered" evidence="1">
    <location>
        <begin position="70"/>
        <end position="126"/>
    </location>
</feature>
<keyword evidence="3" id="KW-1185">Reference proteome</keyword>
<evidence type="ECO:0000313" key="3">
    <source>
        <dbReference type="Proteomes" id="UP000559256"/>
    </source>
</evidence>
<dbReference type="AlphaFoldDB" id="A0A8H5GNY6"/>
<feature type="compositionally biased region" description="Low complexity" evidence="1">
    <location>
        <begin position="82"/>
        <end position="97"/>
    </location>
</feature>
<accession>A0A8H5GNY6</accession>
<comment type="caution">
    <text evidence="2">The sequence shown here is derived from an EMBL/GenBank/DDBJ whole genome shotgun (WGS) entry which is preliminary data.</text>
</comment>
<dbReference type="EMBL" id="JAACJM010000015">
    <property type="protein sequence ID" value="KAF5368324.1"/>
    <property type="molecule type" value="Genomic_DNA"/>
</dbReference>
<protein>
    <submittedName>
        <fullName evidence="2">Uncharacterized protein</fullName>
    </submittedName>
</protein>
<proteinExistence type="predicted"/>
<reference evidence="2 3" key="1">
    <citation type="journal article" date="2020" name="ISME J.">
        <title>Uncovering the hidden diversity of litter-decomposition mechanisms in mushroom-forming fungi.</title>
        <authorList>
            <person name="Floudas D."/>
            <person name="Bentzer J."/>
            <person name="Ahren D."/>
            <person name="Johansson T."/>
            <person name="Persson P."/>
            <person name="Tunlid A."/>
        </authorList>
    </citation>
    <scope>NUCLEOTIDE SEQUENCE [LARGE SCALE GENOMIC DNA]</scope>
    <source>
        <strain evidence="2 3">CBS 291.85</strain>
    </source>
</reference>
<dbReference type="Proteomes" id="UP000559256">
    <property type="component" value="Unassembled WGS sequence"/>
</dbReference>
<name>A0A8H5GNY6_9AGAR</name>
<organism evidence="2 3">
    <name type="scientific">Tetrapyrgos nigripes</name>
    <dbReference type="NCBI Taxonomy" id="182062"/>
    <lineage>
        <taxon>Eukaryota</taxon>
        <taxon>Fungi</taxon>
        <taxon>Dikarya</taxon>
        <taxon>Basidiomycota</taxon>
        <taxon>Agaricomycotina</taxon>
        <taxon>Agaricomycetes</taxon>
        <taxon>Agaricomycetidae</taxon>
        <taxon>Agaricales</taxon>
        <taxon>Marasmiineae</taxon>
        <taxon>Marasmiaceae</taxon>
        <taxon>Tetrapyrgos</taxon>
    </lineage>
</organism>
<evidence type="ECO:0000256" key="1">
    <source>
        <dbReference type="SAM" id="MobiDB-lite"/>
    </source>
</evidence>
<sequence length="557" mass="62441">MEEGDIMEKGDIMEEGDVMEEGDYVCDREPSNSYMSSGSTAVPSMFSASTAVPTEKEEDFDFEEGYNVGATSVSSPLTPRTPLSNSSLSLAPSDSASQNGPFRFRRGSSSTTLSTESSAESTSSKRALSKLVRATESYLDYLSRIPCNNPEEEAEPAEPQAIQFTRGLGAVQVYLDEVVKPSIQALFKELPRDVQLEVQSAYPDADPDLALAHFDSEAVLQYVPSGVPQYTAAVTARNFQMYTEAREILALDSKDEKEDENDRMSILMMAQILTKYSEIRASPHWYSLNEEQVSTSFRQMADDVWTSYDGRYSTFKSNFLPSQTSPCVKTVIPSTARNALRLDSVDPTAYMEPDHLQTYKLEIDCANMTADQYNEAKRLVDLINFYGTKTPVECKPRTLIIRLIPFVQEFKQKNGNLLHAIYQLTQDLMIAASINTLLDLPFPSYGSAAAPQGCVFYSAKAEIVKTTPYNYLSFEVRPLKNLAQLSKVVNQDPIVNGNYDSGIANLENWLYYANFLYNQKAWFLDNVVATIKERNKADPHWPINKLRTRSFGLKPWL</sequence>
<evidence type="ECO:0000313" key="2">
    <source>
        <dbReference type="EMBL" id="KAF5368324.1"/>
    </source>
</evidence>
<feature type="compositionally biased region" description="Low complexity" evidence="1">
    <location>
        <begin position="108"/>
        <end position="126"/>
    </location>
</feature>